<comment type="caution">
    <text evidence="4">The sequence shown here is derived from an EMBL/GenBank/DDBJ whole genome shotgun (WGS) entry which is preliminary data.</text>
</comment>
<dbReference type="InterPro" id="IPR029058">
    <property type="entry name" value="AB_hydrolase_fold"/>
</dbReference>
<dbReference type="InterPro" id="IPR003140">
    <property type="entry name" value="PLipase/COase/thioEstase"/>
</dbReference>
<accession>A0ABV6ZWW9</accession>
<sequence>MMLIDGPRQPPASGGRPKKLVIFLHGYGANGEDLIGLAAPWARELPDAQFVSPNAPEPVPGAPGGYQWFPLTRLDPSETDRGTRRAAPVLQSFIEGEMKRYGLGPSDVALVGFSQGTMMALHVGLRQQQPFAGILGFSGALAGREGLKGEIASKPPVMLIHGDQDQVLPLGFMFDACEGLVEAGHGAQWHISPGIPHGIGPDGMELGAHFLRKVLSGRYGQTAISGV</sequence>
<dbReference type="Proteomes" id="UP001595379">
    <property type="component" value="Unassembled WGS sequence"/>
</dbReference>
<proteinExistence type="inferred from homology"/>
<dbReference type="Gene3D" id="3.40.50.1820">
    <property type="entry name" value="alpha/beta hydrolase"/>
    <property type="match status" value="1"/>
</dbReference>
<dbReference type="GO" id="GO:0016787">
    <property type="term" value="F:hydrolase activity"/>
    <property type="evidence" value="ECO:0007669"/>
    <property type="project" value="UniProtKB-KW"/>
</dbReference>
<reference evidence="5" key="1">
    <citation type="journal article" date="2019" name="Int. J. Syst. Evol. Microbiol.">
        <title>The Global Catalogue of Microorganisms (GCM) 10K type strain sequencing project: providing services to taxonomists for standard genome sequencing and annotation.</title>
        <authorList>
            <consortium name="The Broad Institute Genomics Platform"/>
            <consortium name="The Broad Institute Genome Sequencing Center for Infectious Disease"/>
            <person name="Wu L."/>
            <person name="Ma J."/>
        </authorList>
    </citation>
    <scope>NUCLEOTIDE SEQUENCE [LARGE SCALE GENOMIC DNA]</scope>
    <source>
        <strain evidence="5">KCTC 52487</strain>
    </source>
</reference>
<dbReference type="SUPFAM" id="SSF53474">
    <property type="entry name" value="alpha/beta-Hydrolases"/>
    <property type="match status" value="1"/>
</dbReference>
<evidence type="ECO:0000313" key="4">
    <source>
        <dbReference type="EMBL" id="MFC2925828.1"/>
    </source>
</evidence>
<keyword evidence="2 4" id="KW-0378">Hydrolase</keyword>
<gene>
    <name evidence="4" type="ORF">ACFOOR_06890</name>
</gene>
<evidence type="ECO:0000256" key="2">
    <source>
        <dbReference type="ARBA" id="ARBA00022801"/>
    </source>
</evidence>
<dbReference type="PANTHER" id="PTHR10655:SF17">
    <property type="entry name" value="LYSOPHOSPHOLIPASE-LIKE PROTEIN 1"/>
    <property type="match status" value="1"/>
</dbReference>
<name>A0ABV6ZWW9_9PROT</name>
<comment type="similarity">
    <text evidence="1">Belongs to the AB hydrolase superfamily. AB hydrolase 2 family.</text>
</comment>
<feature type="domain" description="Phospholipase/carboxylesterase/thioesterase" evidence="3">
    <location>
        <begin position="15"/>
        <end position="214"/>
    </location>
</feature>
<protein>
    <submittedName>
        <fullName evidence="4">Alpha/beta hydrolase</fullName>
    </submittedName>
</protein>
<evidence type="ECO:0000259" key="3">
    <source>
        <dbReference type="Pfam" id="PF02230"/>
    </source>
</evidence>
<evidence type="ECO:0000256" key="1">
    <source>
        <dbReference type="ARBA" id="ARBA00006499"/>
    </source>
</evidence>
<dbReference type="PANTHER" id="PTHR10655">
    <property type="entry name" value="LYSOPHOSPHOLIPASE-RELATED"/>
    <property type="match status" value="1"/>
</dbReference>
<organism evidence="4 5">
    <name type="scientific">Hyphobacterium vulgare</name>
    <dbReference type="NCBI Taxonomy" id="1736751"/>
    <lineage>
        <taxon>Bacteria</taxon>
        <taxon>Pseudomonadati</taxon>
        <taxon>Pseudomonadota</taxon>
        <taxon>Alphaproteobacteria</taxon>
        <taxon>Maricaulales</taxon>
        <taxon>Maricaulaceae</taxon>
        <taxon>Hyphobacterium</taxon>
    </lineage>
</organism>
<keyword evidence="5" id="KW-1185">Reference proteome</keyword>
<dbReference type="Pfam" id="PF02230">
    <property type="entry name" value="Abhydrolase_2"/>
    <property type="match status" value="1"/>
</dbReference>
<dbReference type="RefSeq" id="WP_343165761.1">
    <property type="nucleotide sequence ID" value="NZ_JBHRSV010000010.1"/>
</dbReference>
<dbReference type="EMBL" id="JBHRSV010000010">
    <property type="protein sequence ID" value="MFC2925828.1"/>
    <property type="molecule type" value="Genomic_DNA"/>
</dbReference>
<evidence type="ECO:0000313" key="5">
    <source>
        <dbReference type="Proteomes" id="UP001595379"/>
    </source>
</evidence>
<dbReference type="InterPro" id="IPR050565">
    <property type="entry name" value="LYPA1-2/EST-like"/>
</dbReference>